<dbReference type="EMBL" id="QBMC01000151">
    <property type="protein sequence ID" value="PZO12371.1"/>
    <property type="molecule type" value="Genomic_DNA"/>
</dbReference>
<feature type="compositionally biased region" description="Pro residues" evidence="1">
    <location>
        <begin position="156"/>
        <end position="170"/>
    </location>
</feature>
<feature type="region of interest" description="Disordered" evidence="1">
    <location>
        <begin position="130"/>
        <end position="200"/>
    </location>
</feature>
<keyword evidence="2" id="KW-1133">Transmembrane helix</keyword>
<feature type="transmembrane region" description="Helical" evidence="2">
    <location>
        <begin position="21"/>
        <end position="40"/>
    </location>
</feature>
<gene>
    <name evidence="3" type="ORF">DCF25_17765</name>
</gene>
<reference evidence="4" key="1">
    <citation type="submission" date="2018-04" db="EMBL/GenBank/DDBJ databases">
        <authorList>
            <person name="Cornet L."/>
        </authorList>
    </citation>
    <scope>NUCLEOTIDE SEQUENCE [LARGE SCALE GENOMIC DNA]</scope>
</reference>
<evidence type="ECO:0000313" key="3">
    <source>
        <dbReference type="EMBL" id="PZO12371.1"/>
    </source>
</evidence>
<dbReference type="AlphaFoldDB" id="A0A2W4VJH7"/>
<reference evidence="3 4" key="2">
    <citation type="submission" date="2018-06" db="EMBL/GenBank/DDBJ databases">
        <title>Metagenomic assembly of (sub)arctic Cyanobacteria and their associated microbiome from non-axenic cultures.</title>
        <authorList>
            <person name="Baurain D."/>
        </authorList>
    </citation>
    <scope>NUCLEOTIDE SEQUENCE [LARGE SCALE GENOMIC DNA]</scope>
    <source>
        <strain evidence="3">ULC129bin1</strain>
    </source>
</reference>
<accession>A0A2W4VJH7</accession>
<feature type="transmembrane region" description="Helical" evidence="2">
    <location>
        <begin position="78"/>
        <end position="99"/>
    </location>
</feature>
<keyword evidence="2" id="KW-0812">Transmembrane</keyword>
<proteinExistence type="predicted"/>
<evidence type="ECO:0000256" key="1">
    <source>
        <dbReference type="SAM" id="MobiDB-lite"/>
    </source>
</evidence>
<feature type="transmembrane region" description="Helical" evidence="2">
    <location>
        <begin position="46"/>
        <end position="66"/>
    </location>
</feature>
<dbReference type="Proteomes" id="UP000249354">
    <property type="component" value="Unassembled WGS sequence"/>
</dbReference>
<evidence type="ECO:0000256" key="2">
    <source>
        <dbReference type="SAM" id="Phobius"/>
    </source>
</evidence>
<keyword evidence="2" id="KW-0472">Membrane</keyword>
<protein>
    <submittedName>
        <fullName evidence="3">Uncharacterized protein</fullName>
    </submittedName>
</protein>
<organism evidence="3 4">
    <name type="scientific">Leptolyngbya foveolarum</name>
    <dbReference type="NCBI Taxonomy" id="47253"/>
    <lineage>
        <taxon>Bacteria</taxon>
        <taxon>Bacillati</taxon>
        <taxon>Cyanobacteriota</taxon>
        <taxon>Cyanophyceae</taxon>
        <taxon>Leptolyngbyales</taxon>
        <taxon>Leptolyngbyaceae</taxon>
        <taxon>Leptolyngbya group</taxon>
        <taxon>Leptolyngbya</taxon>
    </lineage>
</organism>
<sequence length="345" mass="36054">MISSHNDASSHRTLKKVFYHPLTLAALGVHAALILTPLNFSRLPLLVKVCVSLTILLAGLLFLVYSGAIARPISPKKILSHPLTWVALGLHALFLTASFSPEPSPIAEEVVEEESAMPVDLLNLSEIATSTPPAEPEAAPPPATPPAEPQLLPTTAPIPTPAPAPTPAPTAAPATPISQPLVNTPAPLQTPQMPIPPQQPAYNPTQDRGIFIQELDSIGEMGLNDLSGLGLPLASAFSKGNAEYFLGPTAIATDFRNPVGVGDADALPPGAASARVIDSQAKDVLKKIKAGYANTGIVFSQVSNYGSEPLYALENTTGETFAFFSLVSFQGSSLMVLWTSNPNGG</sequence>
<feature type="compositionally biased region" description="Pro residues" evidence="1">
    <location>
        <begin position="133"/>
        <end position="148"/>
    </location>
</feature>
<name>A0A2W4VJH7_9CYAN</name>
<evidence type="ECO:0000313" key="4">
    <source>
        <dbReference type="Proteomes" id="UP000249354"/>
    </source>
</evidence>
<comment type="caution">
    <text evidence="3">The sequence shown here is derived from an EMBL/GenBank/DDBJ whole genome shotgun (WGS) entry which is preliminary data.</text>
</comment>